<accession>A0A1H0KLT7</accession>
<proteinExistence type="predicted"/>
<sequence>MVDIDSVLQAKAFIEDFIDPIVERLQVASAPKAANASLSLQIVLLRENLGWLDAGLRVGYFELDRDAYNHASVAAQQYALWRPVVRGAPEMIIENSFFQSSLVHPAGALRPSWEIGESSFWLSRYNSVLRPYTQWPRAVAIAYEPAQIWNEFAVSLAAAKADSRPEVMDQMFVLYFARDAEWREWEFQIERAISQKSFQRLNPEKPNSAWLFTESSLAKGKPELMTELGDSSVWPNPADWRSETPWRQPLGLEYVNLNRRSAIFSFLVAFVEDAIQRDDLDVEERVAYEQLLEKLRGQALITLDLDT</sequence>
<evidence type="ECO:0000313" key="2">
    <source>
        <dbReference type="Proteomes" id="UP000198741"/>
    </source>
</evidence>
<keyword evidence="2" id="KW-1185">Reference proteome</keyword>
<dbReference type="RefSeq" id="WP_157695241.1">
    <property type="nucleotide sequence ID" value="NZ_LT629710.1"/>
</dbReference>
<dbReference type="STRING" id="1090615.SAMN04515671_1360"/>
<dbReference type="Proteomes" id="UP000198741">
    <property type="component" value="Chromosome I"/>
</dbReference>
<evidence type="ECO:0000313" key="1">
    <source>
        <dbReference type="EMBL" id="SDO56888.1"/>
    </source>
</evidence>
<gene>
    <name evidence="1" type="ORF">SAMN04515671_1360</name>
</gene>
<dbReference type="AlphaFoldDB" id="A0A1H0KLT7"/>
<organism evidence="1 2">
    <name type="scientific">Nakamurella panacisegetis</name>
    <dbReference type="NCBI Taxonomy" id="1090615"/>
    <lineage>
        <taxon>Bacteria</taxon>
        <taxon>Bacillati</taxon>
        <taxon>Actinomycetota</taxon>
        <taxon>Actinomycetes</taxon>
        <taxon>Nakamurellales</taxon>
        <taxon>Nakamurellaceae</taxon>
        <taxon>Nakamurella</taxon>
    </lineage>
</organism>
<reference evidence="1 2" key="1">
    <citation type="submission" date="2016-10" db="EMBL/GenBank/DDBJ databases">
        <authorList>
            <person name="de Groot N.N."/>
        </authorList>
    </citation>
    <scope>NUCLEOTIDE SEQUENCE [LARGE SCALE GENOMIC DNA]</scope>
    <source>
        <strain evidence="2">P4-7,KCTC 19426,CECT 7604</strain>
    </source>
</reference>
<name>A0A1H0KLT7_9ACTN</name>
<protein>
    <submittedName>
        <fullName evidence="1">Uncharacterized protein</fullName>
    </submittedName>
</protein>
<dbReference type="EMBL" id="LT629710">
    <property type="protein sequence ID" value="SDO56888.1"/>
    <property type="molecule type" value="Genomic_DNA"/>
</dbReference>